<reference evidence="3" key="1">
    <citation type="submission" date="2019-02" db="EMBL/GenBank/DDBJ databases">
        <title>Draft genome sequence of Sphaerospermopsis reniformis NIES-1949.</title>
        <authorList>
            <person name="Yamaguchi H."/>
            <person name="Suzuki S."/>
            <person name="Kawachi M."/>
        </authorList>
    </citation>
    <scope>NUCLEOTIDE SEQUENCE [LARGE SCALE GENOMIC DNA]</scope>
    <source>
        <strain evidence="3">NIES-1949</strain>
    </source>
</reference>
<dbReference type="AlphaFoldDB" id="A0A480AAI8"/>
<keyword evidence="1" id="KW-1133">Transmembrane helix</keyword>
<gene>
    <name evidence="2" type="ORF">SR1949_53050</name>
</gene>
<feature type="transmembrane region" description="Helical" evidence="1">
    <location>
        <begin position="93"/>
        <end position="115"/>
    </location>
</feature>
<feature type="transmembrane region" description="Helical" evidence="1">
    <location>
        <begin position="59"/>
        <end position="81"/>
    </location>
</feature>
<feature type="transmembrane region" description="Helical" evidence="1">
    <location>
        <begin position="127"/>
        <end position="148"/>
    </location>
</feature>
<evidence type="ECO:0000313" key="2">
    <source>
        <dbReference type="EMBL" id="GCL40171.1"/>
    </source>
</evidence>
<proteinExistence type="predicted"/>
<organism evidence="2 3">
    <name type="scientific">Sphaerospermopsis reniformis</name>
    <dbReference type="NCBI Taxonomy" id="531300"/>
    <lineage>
        <taxon>Bacteria</taxon>
        <taxon>Bacillati</taxon>
        <taxon>Cyanobacteriota</taxon>
        <taxon>Cyanophyceae</taxon>
        <taxon>Nostocales</taxon>
        <taxon>Aphanizomenonaceae</taxon>
        <taxon>Sphaerospermopsis</taxon>
    </lineage>
</organism>
<keyword evidence="1" id="KW-0812">Transmembrane</keyword>
<comment type="caution">
    <text evidence="2">The sequence shown here is derived from an EMBL/GenBank/DDBJ whole genome shotgun (WGS) entry which is preliminary data.</text>
</comment>
<dbReference type="Pfam" id="PF13301">
    <property type="entry name" value="DUF4079"/>
    <property type="match status" value="1"/>
</dbReference>
<evidence type="ECO:0000256" key="1">
    <source>
        <dbReference type="SAM" id="Phobius"/>
    </source>
</evidence>
<evidence type="ECO:0000313" key="3">
    <source>
        <dbReference type="Proteomes" id="UP000300142"/>
    </source>
</evidence>
<dbReference type="RefSeq" id="WP_096570128.1">
    <property type="nucleotide sequence ID" value="NZ_BJCE01000446.1"/>
</dbReference>
<dbReference type="InterPro" id="IPR025067">
    <property type="entry name" value="DUF4079"/>
</dbReference>
<protein>
    <recommendedName>
        <fullName evidence="4">DUF4079 domain-containing protein</fullName>
    </recommendedName>
</protein>
<name>A0A480AAI8_9CYAN</name>
<dbReference type="Proteomes" id="UP000300142">
    <property type="component" value="Unassembled WGS sequence"/>
</dbReference>
<dbReference type="EMBL" id="BJCE01000446">
    <property type="protein sequence ID" value="GCL40171.1"/>
    <property type="molecule type" value="Genomic_DNA"/>
</dbReference>
<sequence>MNLPSFLWLWKIAAWSMGLAILAYVILAMSGFWLWQVRNTGRSPIGVVLPRVNNIVKNFHFFIGFTMVSLVLLLLFIGIMGTLGHFGSLGHSLHLFAGLSVVILVLISAFSATQISTGQFWARPLHITLNMILFFGFAWVSLTGWTVVQKYLP</sequence>
<keyword evidence="1" id="KW-0472">Membrane</keyword>
<feature type="transmembrane region" description="Helical" evidence="1">
    <location>
        <begin position="12"/>
        <end position="35"/>
    </location>
</feature>
<keyword evidence="3" id="KW-1185">Reference proteome</keyword>
<evidence type="ECO:0008006" key="4">
    <source>
        <dbReference type="Google" id="ProtNLM"/>
    </source>
</evidence>
<accession>A0A480AAI8</accession>